<feature type="transmembrane region" description="Helical" evidence="2">
    <location>
        <begin position="771"/>
        <end position="793"/>
    </location>
</feature>
<keyword evidence="2" id="KW-1133">Transmembrane helix</keyword>
<keyword evidence="2" id="KW-0472">Membrane</keyword>
<dbReference type="SUPFAM" id="SSF48317">
    <property type="entry name" value="Acid phosphatase/Vanadium-dependent haloperoxidase"/>
    <property type="match status" value="1"/>
</dbReference>
<dbReference type="Pfam" id="PF01569">
    <property type="entry name" value="PAP2"/>
    <property type="match status" value="1"/>
</dbReference>
<dbReference type="GeneID" id="70225541"/>
<protein>
    <recommendedName>
        <fullName evidence="3">Phosphatidic acid phosphatase type 2/haloperoxidase domain-containing protein</fullName>
    </recommendedName>
</protein>
<dbReference type="PANTHER" id="PTHR37049:SF4">
    <property type="entry name" value="RHODANESE DOMAIN-CONTAINING PROTEIN"/>
    <property type="match status" value="1"/>
</dbReference>
<proteinExistence type="predicted"/>
<dbReference type="InterPro" id="IPR052766">
    <property type="entry name" value="S41A_metabolite_peptidase"/>
</dbReference>
<feature type="compositionally biased region" description="Low complexity" evidence="1">
    <location>
        <begin position="311"/>
        <end position="320"/>
    </location>
</feature>
<evidence type="ECO:0000259" key="3">
    <source>
        <dbReference type="SMART" id="SM00014"/>
    </source>
</evidence>
<dbReference type="SMART" id="SM00014">
    <property type="entry name" value="acidPPc"/>
    <property type="match status" value="1"/>
</dbReference>
<feature type="domain" description="Phosphatidic acid phosphatase type 2/haloperoxidase" evidence="3">
    <location>
        <begin position="862"/>
        <end position="1018"/>
    </location>
</feature>
<feature type="region of interest" description="Disordered" evidence="1">
    <location>
        <begin position="311"/>
        <end position="340"/>
    </location>
</feature>
<dbReference type="InterPro" id="IPR000326">
    <property type="entry name" value="PAP2/HPO"/>
</dbReference>
<feature type="transmembrane region" description="Helical" evidence="2">
    <location>
        <begin position="941"/>
        <end position="960"/>
    </location>
</feature>
<feature type="transmembrane region" description="Helical" evidence="2">
    <location>
        <begin position="542"/>
        <end position="561"/>
    </location>
</feature>
<dbReference type="RefSeq" id="XP_046050356.1">
    <property type="nucleotide sequence ID" value="XM_046195587.1"/>
</dbReference>
<evidence type="ECO:0000313" key="5">
    <source>
        <dbReference type="Proteomes" id="UP000720189"/>
    </source>
</evidence>
<keyword evidence="5" id="KW-1185">Reference proteome</keyword>
<feature type="transmembrane region" description="Helical" evidence="2">
    <location>
        <begin position="826"/>
        <end position="848"/>
    </location>
</feature>
<feature type="transmembrane region" description="Helical" evidence="2">
    <location>
        <begin position="1000"/>
        <end position="1018"/>
    </location>
</feature>
<dbReference type="InterPro" id="IPR036938">
    <property type="entry name" value="PAP2/HPO_sf"/>
</dbReference>
<dbReference type="AlphaFoldDB" id="A0A9P9HCR2"/>
<dbReference type="SUPFAM" id="SSF52096">
    <property type="entry name" value="ClpP/crotonase"/>
    <property type="match status" value="1"/>
</dbReference>
<evidence type="ECO:0000256" key="2">
    <source>
        <dbReference type="SAM" id="Phobius"/>
    </source>
</evidence>
<dbReference type="Gene3D" id="1.20.144.10">
    <property type="entry name" value="Phosphatidic acid phosphatase type 2/haloperoxidase"/>
    <property type="match status" value="1"/>
</dbReference>
<feature type="region of interest" description="Disordered" evidence="1">
    <location>
        <begin position="1073"/>
        <end position="1111"/>
    </location>
</feature>
<dbReference type="Pfam" id="PF23658">
    <property type="entry name" value="PDZ_CPAF_rel"/>
    <property type="match status" value="1"/>
</dbReference>
<dbReference type="Proteomes" id="UP000720189">
    <property type="component" value="Unassembled WGS sequence"/>
</dbReference>
<dbReference type="InterPro" id="IPR056186">
    <property type="entry name" value="PDZ_CPAF-rel"/>
</dbReference>
<organism evidence="4 5">
    <name type="scientific">Fusarium redolens</name>
    <dbReference type="NCBI Taxonomy" id="48865"/>
    <lineage>
        <taxon>Eukaryota</taxon>
        <taxon>Fungi</taxon>
        <taxon>Dikarya</taxon>
        <taxon>Ascomycota</taxon>
        <taxon>Pezizomycotina</taxon>
        <taxon>Sordariomycetes</taxon>
        <taxon>Hypocreomycetidae</taxon>
        <taxon>Hypocreales</taxon>
        <taxon>Nectriaceae</taxon>
        <taxon>Fusarium</taxon>
        <taxon>Fusarium redolens species complex</taxon>
    </lineage>
</organism>
<accession>A0A9P9HCR2</accession>
<feature type="compositionally biased region" description="Polar residues" evidence="1">
    <location>
        <begin position="1073"/>
        <end position="1085"/>
    </location>
</feature>
<sequence>MQDSVLLALAGVSFAALEPRQVMHQARNQPSFISSRDLSEAESEPCKFISQAYEEAEPEPGKPVVLAIPPSVGIACLKSVPLDKKRDLELLDYLEPLIGFQSTLEILADPPKEYLFPGVDVLGGFDTIRSKLENNKYKTQYEVMTDLRSIFAAANDGHFDYPPALLNAFYYVRRGIEFESVSANGIRLPYIFHVIDTNRGNQGLLDYTPSAVKSIDGTPITKWLEEDASFATSNSQDPDAQYNGLFASIPRGAVGSSSSTLFTQFEIPDTYTIEFHNGSKLEIVNQLVIPATVDLSGIESGEDFHYYIEITPTNTTTEEPSANERRSTQETDDDLPGYPKPLVKQSSNAVSAYLLNGKDYEDTAVLSILSFLPIGIDISNPPADFSMTKFILEGQAVILQLIKAAKATGRDKLIIDMSANGGGSVVLAHSIYRLLFPEGEFTGWDRYRANPALEAAAEVDYDNLVKSLITRSEYYPIAPGNKYLETGKEFYGPYTVKGQNVTAAFQTDKTVPWDESIPAYINGFDPERKPLVAEAPWKPENIIIVTDGICASACGILTGLLTRNHGIRTLALGGRPLNQAMQAMGGVKGTLLNFNADITSAITNVRDSAKTDKETVAILSDASSSFPSSQNPPLLPLPAGGVGKVNSLNGYTEDNLEGYPVHFRYEAANCRLFYTQRMLASPIESWRRARGVAWNNEPCVSGSTTNSDGTIDLLMSLPNLYCRDGLRSRSVKHTMTSAISKQAQARDNHKLSFCPTSQSKKQKFKTFMRQWFLVNWRDLLAMAVVGAVAFGIYHSPVIITRTFPVTFDATSGDIVYPQWAYPDRGWILPSWLSGLISISIPIITYIAAQSRIKSAWDASNAIIGTNWSVILASLFQVTLKQLVGGFRPYFLDVCMPDISLAKTHNKTGLNGVGYYQIMYTTEICTQPDQSRIQNAITSFPSGHTTAAFAGFGFLFLWLNAKLKVWADHKPAFWKLFLTFLPLLGAVLIAGSLTIDAAHNWYDILGGGFIGTIMAFASYRSTYASVWDWRFNHLPLQETEAFRYGFDGDLDYAAQTLSMAAGWGGKKVRLPESTSAPAISAGSTLRSGAEEIENLDANTRRKRRGPVGDEAV</sequence>
<gene>
    <name evidence="4" type="ORF">BKA55DRAFT_593719</name>
</gene>
<feature type="transmembrane region" description="Helical" evidence="2">
    <location>
        <begin position="972"/>
        <end position="994"/>
    </location>
</feature>
<dbReference type="OrthoDB" id="27214at2759"/>
<keyword evidence="2" id="KW-0812">Transmembrane</keyword>
<evidence type="ECO:0000313" key="4">
    <source>
        <dbReference type="EMBL" id="KAH7254109.1"/>
    </source>
</evidence>
<dbReference type="InterPro" id="IPR029045">
    <property type="entry name" value="ClpP/crotonase-like_dom_sf"/>
</dbReference>
<dbReference type="Gene3D" id="3.90.226.10">
    <property type="entry name" value="2-enoyl-CoA Hydratase, Chain A, domain 1"/>
    <property type="match status" value="1"/>
</dbReference>
<feature type="transmembrane region" description="Helical" evidence="2">
    <location>
        <begin position="860"/>
        <end position="879"/>
    </location>
</feature>
<reference evidence="4" key="1">
    <citation type="journal article" date="2021" name="Nat. Commun.">
        <title>Genetic determinants of endophytism in the Arabidopsis root mycobiome.</title>
        <authorList>
            <person name="Mesny F."/>
            <person name="Miyauchi S."/>
            <person name="Thiergart T."/>
            <person name="Pickel B."/>
            <person name="Atanasova L."/>
            <person name="Karlsson M."/>
            <person name="Huettel B."/>
            <person name="Barry K.W."/>
            <person name="Haridas S."/>
            <person name="Chen C."/>
            <person name="Bauer D."/>
            <person name="Andreopoulos W."/>
            <person name="Pangilinan J."/>
            <person name="LaButti K."/>
            <person name="Riley R."/>
            <person name="Lipzen A."/>
            <person name="Clum A."/>
            <person name="Drula E."/>
            <person name="Henrissat B."/>
            <person name="Kohler A."/>
            <person name="Grigoriev I.V."/>
            <person name="Martin F.M."/>
            <person name="Hacquard S."/>
        </authorList>
    </citation>
    <scope>NUCLEOTIDE SEQUENCE</scope>
    <source>
        <strain evidence="4">MPI-CAGE-AT-0023</strain>
    </source>
</reference>
<dbReference type="CDD" id="cd03390">
    <property type="entry name" value="PAP2_containing_1_like"/>
    <property type="match status" value="1"/>
</dbReference>
<dbReference type="PANTHER" id="PTHR37049">
    <property type="entry name" value="PEPTIDASE S41 FAMILY PROTEIN"/>
    <property type="match status" value="1"/>
</dbReference>
<evidence type="ECO:0000256" key="1">
    <source>
        <dbReference type="SAM" id="MobiDB-lite"/>
    </source>
</evidence>
<dbReference type="EMBL" id="JAGMUX010000007">
    <property type="protein sequence ID" value="KAH7254109.1"/>
    <property type="molecule type" value="Genomic_DNA"/>
</dbReference>
<comment type="caution">
    <text evidence="4">The sequence shown here is derived from an EMBL/GenBank/DDBJ whole genome shotgun (WGS) entry which is preliminary data.</text>
</comment>
<name>A0A9P9HCR2_FUSRE</name>